<dbReference type="SUPFAM" id="SSF55174">
    <property type="entry name" value="Alpha-L RNA-binding motif"/>
    <property type="match status" value="1"/>
</dbReference>
<dbReference type="RefSeq" id="WP_128227959.1">
    <property type="nucleotide sequence ID" value="NZ_SACR01000002.1"/>
</dbReference>
<sequence length="83" mass="8574">MKPLKPATAPQPFTLRGELITLDALLKATGLVGSGGEAKLLITEGQVRVDGEVETRRGRKLRGGETVQVGGTQVQVQAGPAPG</sequence>
<dbReference type="SMART" id="SM00363">
    <property type="entry name" value="S4"/>
    <property type="match status" value="1"/>
</dbReference>
<comment type="caution">
    <text evidence="3">The sequence shown here is derived from an EMBL/GenBank/DDBJ whole genome shotgun (WGS) entry which is preliminary data.</text>
</comment>
<evidence type="ECO:0000313" key="3">
    <source>
        <dbReference type="EMBL" id="RVU47496.1"/>
    </source>
</evidence>
<dbReference type="PROSITE" id="PS50889">
    <property type="entry name" value="S4"/>
    <property type="match status" value="1"/>
</dbReference>
<dbReference type="InterPro" id="IPR036986">
    <property type="entry name" value="S4_RNA-bd_sf"/>
</dbReference>
<evidence type="ECO:0000256" key="1">
    <source>
        <dbReference type="PROSITE-ProRule" id="PRU00182"/>
    </source>
</evidence>
<dbReference type="Gene3D" id="3.10.290.10">
    <property type="entry name" value="RNA-binding S4 domain"/>
    <property type="match status" value="1"/>
</dbReference>
<feature type="domain" description="RNA-binding S4" evidence="2">
    <location>
        <begin position="20"/>
        <end position="77"/>
    </location>
</feature>
<reference evidence="3 4" key="1">
    <citation type="submission" date="2019-01" db="EMBL/GenBank/DDBJ databases">
        <authorList>
            <person name="Chen W.-M."/>
        </authorList>
    </citation>
    <scope>NUCLEOTIDE SEQUENCE [LARGE SCALE GENOMIC DNA]</scope>
    <source>
        <strain evidence="3 4">KYPY4</strain>
    </source>
</reference>
<gene>
    <name evidence="3" type="ORF">EOE66_07075</name>
</gene>
<evidence type="ECO:0000313" key="4">
    <source>
        <dbReference type="Proteomes" id="UP000285575"/>
    </source>
</evidence>
<evidence type="ECO:0000259" key="2">
    <source>
        <dbReference type="SMART" id="SM00363"/>
    </source>
</evidence>
<dbReference type="Pfam" id="PF13275">
    <property type="entry name" value="S4_2"/>
    <property type="match status" value="1"/>
</dbReference>
<name>A0A437RL24_9BURK</name>
<dbReference type="Proteomes" id="UP000285575">
    <property type="component" value="Unassembled WGS sequence"/>
</dbReference>
<keyword evidence="4" id="KW-1185">Reference proteome</keyword>
<dbReference type="OrthoDB" id="9802835at2"/>
<proteinExistence type="predicted"/>
<keyword evidence="1" id="KW-0694">RNA-binding</keyword>
<dbReference type="GO" id="GO:0003723">
    <property type="term" value="F:RNA binding"/>
    <property type="evidence" value="ECO:0007669"/>
    <property type="project" value="UniProtKB-KW"/>
</dbReference>
<dbReference type="InterPro" id="IPR002942">
    <property type="entry name" value="S4_RNA-bd"/>
</dbReference>
<dbReference type="CDD" id="cd00165">
    <property type="entry name" value="S4"/>
    <property type="match status" value="1"/>
</dbReference>
<dbReference type="EMBL" id="SACR01000002">
    <property type="protein sequence ID" value="RVU47496.1"/>
    <property type="molecule type" value="Genomic_DNA"/>
</dbReference>
<accession>A0A437RL24</accession>
<protein>
    <submittedName>
        <fullName evidence="3">RNA-binding S4 domain-containing protein</fullName>
    </submittedName>
</protein>
<organism evidence="3 4">
    <name type="scientific">Rubrivivax rivuli</name>
    <dbReference type="NCBI Taxonomy" id="1862385"/>
    <lineage>
        <taxon>Bacteria</taxon>
        <taxon>Pseudomonadati</taxon>
        <taxon>Pseudomonadota</taxon>
        <taxon>Betaproteobacteria</taxon>
        <taxon>Burkholderiales</taxon>
        <taxon>Sphaerotilaceae</taxon>
        <taxon>Rubrivivax</taxon>
    </lineage>
</organism>
<dbReference type="AlphaFoldDB" id="A0A437RL24"/>